<protein>
    <submittedName>
        <fullName evidence="2">Uncharacterized protein</fullName>
    </submittedName>
</protein>
<organism evidence="2 3">
    <name type="scientific">Patella caerulea</name>
    <name type="common">Rayed Mediterranean limpet</name>
    <dbReference type="NCBI Taxonomy" id="87958"/>
    <lineage>
        <taxon>Eukaryota</taxon>
        <taxon>Metazoa</taxon>
        <taxon>Spiralia</taxon>
        <taxon>Lophotrochozoa</taxon>
        <taxon>Mollusca</taxon>
        <taxon>Gastropoda</taxon>
        <taxon>Patellogastropoda</taxon>
        <taxon>Patelloidea</taxon>
        <taxon>Patellidae</taxon>
        <taxon>Patella</taxon>
    </lineage>
</organism>
<evidence type="ECO:0000313" key="2">
    <source>
        <dbReference type="EMBL" id="KAK6171006.1"/>
    </source>
</evidence>
<feature type="transmembrane region" description="Helical" evidence="1">
    <location>
        <begin position="67"/>
        <end position="87"/>
    </location>
</feature>
<keyword evidence="3" id="KW-1185">Reference proteome</keyword>
<evidence type="ECO:0000256" key="1">
    <source>
        <dbReference type="SAM" id="Phobius"/>
    </source>
</evidence>
<dbReference type="EMBL" id="JAZGQO010000014">
    <property type="protein sequence ID" value="KAK6171006.1"/>
    <property type="molecule type" value="Genomic_DNA"/>
</dbReference>
<accession>A0AAN8J897</accession>
<keyword evidence="1" id="KW-1133">Transmembrane helix</keyword>
<reference evidence="2 3" key="1">
    <citation type="submission" date="2024-01" db="EMBL/GenBank/DDBJ databases">
        <title>The genome of the rayed Mediterranean limpet Patella caerulea (Linnaeus, 1758).</title>
        <authorList>
            <person name="Anh-Thu Weber A."/>
            <person name="Halstead-Nussloch G."/>
        </authorList>
    </citation>
    <scope>NUCLEOTIDE SEQUENCE [LARGE SCALE GENOMIC DNA]</scope>
    <source>
        <strain evidence="2">AATW-2023a</strain>
        <tissue evidence="2">Whole specimen</tissue>
    </source>
</reference>
<dbReference type="AlphaFoldDB" id="A0AAN8J897"/>
<name>A0AAN8J897_PATCE</name>
<comment type="caution">
    <text evidence="2">The sequence shown here is derived from an EMBL/GenBank/DDBJ whole genome shotgun (WGS) entry which is preliminary data.</text>
</comment>
<sequence length="164" mass="18236">MACSEAYTYYDKYLKECSHCATICDDAEQRGNLADCKSRCQDYLESLQLSIAEHEKTSNSNGESQTIVIPIIALGLVIVLALALVFFHRKKISGCWTRRIVPNPRTTIDEVGELYDSENPAAESESFNLTHNKTHTDEIAMSDLHVCIARAIDTESGGFLTSKI</sequence>
<keyword evidence="1" id="KW-0472">Membrane</keyword>
<gene>
    <name evidence="2" type="ORF">SNE40_019272</name>
</gene>
<proteinExistence type="predicted"/>
<evidence type="ECO:0000313" key="3">
    <source>
        <dbReference type="Proteomes" id="UP001347796"/>
    </source>
</evidence>
<dbReference type="Proteomes" id="UP001347796">
    <property type="component" value="Unassembled WGS sequence"/>
</dbReference>
<keyword evidence="1" id="KW-0812">Transmembrane</keyword>